<proteinExistence type="predicted"/>
<dbReference type="eggNOG" id="ENOG502SF77">
    <property type="taxonomic scope" value="Eukaryota"/>
</dbReference>
<evidence type="ECO:0000259" key="3">
    <source>
        <dbReference type="SMART" id="SM00903"/>
    </source>
</evidence>
<dbReference type="InterPro" id="IPR012349">
    <property type="entry name" value="Split_barrel_FMN-bd"/>
</dbReference>
<sequence>MSLARPRHRAAASSPARHLSASAARHGELQARIRGLMRDTAQPVAVVTAIMPSGSSPSSASSASTSVLPVYHGATLSSFTSIAMDPHPLIAFALRLPSRMSTALKAASKDWDAGGAHMVVNLLSAAQQSLARKFARPDLYHDPFGSTHYRLNADGIPILDGSLGALTCRLVSAAVPLYDRAYLKALGVDEPPEAVIPKLQSGGVISELFVAEVLRVEESTALYEGQDDLQSLPLLYHRQAFTTILPPPTPLNPPDEE</sequence>
<dbReference type="SMART" id="SM00903">
    <property type="entry name" value="Flavin_Reduct"/>
    <property type="match status" value="1"/>
</dbReference>
<evidence type="ECO:0000256" key="2">
    <source>
        <dbReference type="SAM" id="MobiDB-lite"/>
    </source>
</evidence>
<feature type="region of interest" description="Disordered" evidence="2">
    <location>
        <begin position="1"/>
        <end position="24"/>
    </location>
</feature>
<feature type="domain" description="Flavin reductase like" evidence="3">
    <location>
        <begin position="37"/>
        <end position="243"/>
    </location>
</feature>
<dbReference type="OMA" id="WPLHDLD"/>
<dbReference type="KEGG" id="scm:SCHCO_02225220"/>
<organism evidence="5">
    <name type="scientific">Schizophyllum commune (strain H4-8 / FGSC 9210)</name>
    <name type="common">Split gill fungus</name>
    <dbReference type="NCBI Taxonomy" id="578458"/>
    <lineage>
        <taxon>Eukaryota</taxon>
        <taxon>Fungi</taxon>
        <taxon>Dikarya</taxon>
        <taxon>Basidiomycota</taxon>
        <taxon>Agaricomycotina</taxon>
        <taxon>Agaricomycetes</taxon>
        <taxon>Agaricomycetidae</taxon>
        <taxon>Agaricales</taxon>
        <taxon>Schizophyllaceae</taxon>
        <taxon>Schizophyllum</taxon>
    </lineage>
</organism>
<reference evidence="4 5" key="1">
    <citation type="journal article" date="2010" name="Nat. Biotechnol.">
        <title>Genome sequence of the model mushroom Schizophyllum commune.</title>
        <authorList>
            <person name="Ohm R.A."/>
            <person name="de Jong J.F."/>
            <person name="Lugones L.G."/>
            <person name="Aerts A."/>
            <person name="Kothe E."/>
            <person name="Stajich J.E."/>
            <person name="de Vries R.P."/>
            <person name="Record E."/>
            <person name="Levasseur A."/>
            <person name="Baker S.E."/>
            <person name="Bartholomew K.A."/>
            <person name="Coutinho P.M."/>
            <person name="Erdmann S."/>
            <person name="Fowler T.J."/>
            <person name="Gathman A.C."/>
            <person name="Lombard V."/>
            <person name="Henrissat B."/>
            <person name="Knabe N."/>
            <person name="Kuees U."/>
            <person name="Lilly W.W."/>
            <person name="Lindquist E."/>
            <person name="Lucas S."/>
            <person name="Magnuson J.K."/>
            <person name="Piumi F."/>
            <person name="Raudaskoski M."/>
            <person name="Salamov A."/>
            <person name="Schmutz J."/>
            <person name="Schwarze F.W.M.R."/>
            <person name="vanKuyk P.A."/>
            <person name="Horton J.S."/>
            <person name="Grigoriev I.V."/>
            <person name="Woesten H.A.B."/>
        </authorList>
    </citation>
    <scope>NUCLEOTIDE SEQUENCE [LARGE SCALE GENOMIC DNA]</scope>
    <source>
        <strain evidence="5">H4-8 / FGSC 9210</strain>
    </source>
</reference>
<accession>D8Q0Z1</accession>
<feature type="compositionally biased region" description="Low complexity" evidence="2">
    <location>
        <begin position="11"/>
        <end position="24"/>
    </location>
</feature>
<keyword evidence="1" id="KW-0560">Oxidoreductase</keyword>
<dbReference type="RefSeq" id="XP_003033328.1">
    <property type="nucleotide sequence ID" value="XM_003033282.1"/>
</dbReference>
<dbReference type="GO" id="GO:0042602">
    <property type="term" value="F:riboflavin reductase (NADPH) activity"/>
    <property type="evidence" value="ECO:0007669"/>
    <property type="project" value="TreeGrafter"/>
</dbReference>
<dbReference type="Gene3D" id="2.30.110.10">
    <property type="entry name" value="Electron Transport, Fmn-binding Protein, Chain A"/>
    <property type="match status" value="1"/>
</dbReference>
<dbReference type="VEuPathDB" id="FungiDB:SCHCODRAFT_02225220"/>
<evidence type="ECO:0000313" key="5">
    <source>
        <dbReference type="Proteomes" id="UP000007431"/>
    </source>
</evidence>
<dbReference type="SUPFAM" id="SSF50475">
    <property type="entry name" value="FMN-binding split barrel"/>
    <property type="match status" value="1"/>
</dbReference>
<dbReference type="InterPro" id="IPR050268">
    <property type="entry name" value="NADH-dep_flavin_reductase"/>
</dbReference>
<dbReference type="STRING" id="578458.D8Q0Z1"/>
<dbReference type="InterPro" id="IPR002563">
    <property type="entry name" value="Flavin_Rdtase-like_dom"/>
</dbReference>
<evidence type="ECO:0000256" key="1">
    <source>
        <dbReference type="ARBA" id="ARBA00023002"/>
    </source>
</evidence>
<dbReference type="PANTHER" id="PTHR30466:SF1">
    <property type="entry name" value="FMN REDUCTASE (NADH) RUTF"/>
    <property type="match status" value="1"/>
</dbReference>
<name>D8Q0Z1_SCHCM</name>
<dbReference type="GO" id="GO:0010181">
    <property type="term" value="F:FMN binding"/>
    <property type="evidence" value="ECO:0007669"/>
    <property type="project" value="InterPro"/>
</dbReference>
<feature type="compositionally biased region" description="Basic residues" evidence="2">
    <location>
        <begin position="1"/>
        <end position="10"/>
    </location>
</feature>
<protein>
    <recommendedName>
        <fullName evidence="3">Flavin reductase like domain-containing protein</fullName>
    </recommendedName>
</protein>
<dbReference type="PANTHER" id="PTHR30466">
    <property type="entry name" value="FLAVIN REDUCTASE"/>
    <property type="match status" value="1"/>
</dbReference>
<dbReference type="Pfam" id="PF01613">
    <property type="entry name" value="Flavin_Reduct"/>
    <property type="match status" value="1"/>
</dbReference>
<dbReference type="EMBL" id="GL377305">
    <property type="protein sequence ID" value="EFI98425.1"/>
    <property type="molecule type" value="Genomic_DNA"/>
</dbReference>
<keyword evidence="5" id="KW-1185">Reference proteome</keyword>
<dbReference type="InParanoid" id="D8Q0Z1"/>
<dbReference type="HOGENOM" id="CLU_073369_0_0_1"/>
<gene>
    <name evidence="4" type="ORF">SCHCODRAFT_54102</name>
</gene>
<dbReference type="OrthoDB" id="2015405at2759"/>
<dbReference type="Proteomes" id="UP000007431">
    <property type="component" value="Unassembled WGS sequence"/>
</dbReference>
<dbReference type="GeneID" id="9595766"/>
<dbReference type="AlphaFoldDB" id="D8Q0Z1"/>
<evidence type="ECO:0000313" key="4">
    <source>
        <dbReference type="EMBL" id="EFI98425.1"/>
    </source>
</evidence>